<dbReference type="PATRIC" id="fig|1217675.3.peg.121"/>
<dbReference type="Proteomes" id="UP000018438">
    <property type="component" value="Unassembled WGS sequence"/>
</dbReference>
<comment type="caution">
    <text evidence="1">The sequence shown here is derived from an EMBL/GenBank/DDBJ whole genome shotgun (WGS) entry which is preliminary data.</text>
</comment>
<dbReference type="RefSeq" id="WP_004811694.1">
    <property type="nucleotide sequence ID" value="NZ_KB849447.1"/>
</dbReference>
<reference evidence="1 2" key="1">
    <citation type="submission" date="2013-02" db="EMBL/GenBank/DDBJ databases">
        <title>The Genome Sequence of Acinetobacter schindleri NIPH 900.</title>
        <authorList>
            <consortium name="The Broad Institute Genome Sequencing Platform"/>
            <consortium name="The Broad Institute Genome Sequencing Center for Infectious Disease"/>
            <person name="Cerqueira G."/>
            <person name="Feldgarden M."/>
            <person name="Courvalin P."/>
            <person name="Perichon B."/>
            <person name="Grillot-Courvalin C."/>
            <person name="Clermont D."/>
            <person name="Rocha E."/>
            <person name="Yoon E.-J."/>
            <person name="Nemec A."/>
            <person name="Walker B."/>
            <person name="Young S.K."/>
            <person name="Zeng Q."/>
            <person name="Gargeya S."/>
            <person name="Fitzgerald M."/>
            <person name="Haas B."/>
            <person name="Abouelleil A."/>
            <person name="Alvarado L."/>
            <person name="Arachchi H.M."/>
            <person name="Berlin A.M."/>
            <person name="Chapman S.B."/>
            <person name="Dewar J."/>
            <person name="Goldberg J."/>
            <person name="Griggs A."/>
            <person name="Gujja S."/>
            <person name="Hansen M."/>
            <person name="Howarth C."/>
            <person name="Imamovic A."/>
            <person name="Larimer J."/>
            <person name="McCowan C."/>
            <person name="Murphy C."/>
            <person name="Neiman D."/>
            <person name="Pearson M."/>
            <person name="Priest M."/>
            <person name="Roberts A."/>
            <person name="Saif S."/>
            <person name="Shea T."/>
            <person name="Sisk P."/>
            <person name="Sykes S."/>
            <person name="Wortman J."/>
            <person name="Nusbaum C."/>
            <person name="Birren B."/>
        </authorList>
    </citation>
    <scope>NUCLEOTIDE SEQUENCE [LARGE SCALE GENOMIC DNA]</scope>
    <source>
        <strain evidence="1 2">NIPH 900</strain>
    </source>
</reference>
<evidence type="ECO:0008006" key="3">
    <source>
        <dbReference type="Google" id="ProtNLM"/>
    </source>
</evidence>
<dbReference type="EMBL" id="APPI01000004">
    <property type="protein sequence ID" value="ENV14674.1"/>
    <property type="molecule type" value="Genomic_DNA"/>
</dbReference>
<keyword evidence="2" id="KW-1185">Reference proteome</keyword>
<proteinExistence type="predicted"/>
<dbReference type="HOGENOM" id="CLU_1631817_0_0_6"/>
<dbReference type="PROSITE" id="PS51257">
    <property type="entry name" value="PROKAR_LIPOPROTEIN"/>
    <property type="match status" value="1"/>
</dbReference>
<protein>
    <recommendedName>
        <fullName evidence="3">Lipoprotein</fullName>
    </recommendedName>
</protein>
<organism evidence="1 2">
    <name type="scientific">Acinetobacter schindleri NIPH 900</name>
    <dbReference type="NCBI Taxonomy" id="1217675"/>
    <lineage>
        <taxon>Bacteria</taxon>
        <taxon>Pseudomonadati</taxon>
        <taxon>Pseudomonadota</taxon>
        <taxon>Gammaproteobacteria</taxon>
        <taxon>Moraxellales</taxon>
        <taxon>Moraxellaceae</taxon>
        <taxon>Acinetobacter</taxon>
    </lineage>
</organism>
<sequence>MEKIIISLGLCIPFIFGCSNEQPKIKSKLNASERVSSINIANKESYKHFFLLSKDLKFDKDLHQLEAIWYGKLTLHNNCLSILVEGDKETLYTLALLKNYEVLFDSENNIIGIKNIKSKDQYKLGESLIFGGLVIDQEKIKSNKNIPRYCEQKLALPEYIKK</sequence>
<dbReference type="AlphaFoldDB" id="N8Y031"/>
<name>N8Y031_9GAMM</name>
<accession>N8Y031</accession>
<evidence type="ECO:0000313" key="2">
    <source>
        <dbReference type="Proteomes" id="UP000018438"/>
    </source>
</evidence>
<evidence type="ECO:0000313" key="1">
    <source>
        <dbReference type="EMBL" id="ENV14674.1"/>
    </source>
</evidence>
<gene>
    <name evidence="1" type="ORF">F965_00129</name>
</gene>